<reference evidence="3" key="1">
    <citation type="submission" date="2021-01" db="UniProtKB">
        <authorList>
            <consortium name="EnsemblMetazoa"/>
        </authorList>
    </citation>
    <scope>IDENTIFICATION</scope>
</reference>
<evidence type="ECO:0000259" key="2">
    <source>
        <dbReference type="PROSITE" id="PS50888"/>
    </source>
</evidence>
<dbReference type="AlphaFoldDB" id="A0A7M7M3A9"/>
<accession>A0A7M7M3A9</accession>
<dbReference type="OrthoDB" id="5969565at2759"/>
<dbReference type="GeneID" id="111243434"/>
<dbReference type="InterPro" id="IPR036638">
    <property type="entry name" value="HLH_DNA-bd_sf"/>
</dbReference>
<dbReference type="GO" id="GO:0005634">
    <property type="term" value="C:nucleus"/>
    <property type="evidence" value="ECO:0007669"/>
    <property type="project" value="TreeGrafter"/>
</dbReference>
<evidence type="ECO:0000313" key="3">
    <source>
        <dbReference type="EnsemblMetazoa" id="XP_022644733"/>
    </source>
</evidence>
<dbReference type="InterPro" id="IPR050359">
    <property type="entry name" value="bHLH_transcription_factors"/>
</dbReference>
<dbReference type="CDD" id="cd11428">
    <property type="entry name" value="bHLH_TS_NGN"/>
    <property type="match status" value="1"/>
</dbReference>
<dbReference type="InParanoid" id="A0A7M7M3A9"/>
<dbReference type="RefSeq" id="XP_022644733.1">
    <property type="nucleotide sequence ID" value="XM_022788998.1"/>
</dbReference>
<dbReference type="Gene3D" id="4.10.280.10">
    <property type="entry name" value="Helix-loop-helix DNA-binding domain"/>
    <property type="match status" value="1"/>
</dbReference>
<sequence length="227" mass="25027">MLFDTSVELSSDSDSSLDCTRKRRVTDHLTPLPDPSSAPSSRGVKRTRRLRANDRERNRMHNLNDALDRLRTVLPASNDDGKLTKIETLRFAHNYIYALSETLKMLDGHVDRFNPALAALALQGSQTKTCDATLKATIRKEIEEQMTTTTSTSTATTTCATVLPSSNDLLPHCLSPPTLTCCGQPFEARSSPLEASTYSLISPSSSSQDYIECSRLSSPSYDQIYSC</sequence>
<feature type="domain" description="BHLH" evidence="2">
    <location>
        <begin position="47"/>
        <end position="99"/>
    </location>
</feature>
<dbReference type="GO" id="GO:0007423">
    <property type="term" value="P:sensory organ development"/>
    <property type="evidence" value="ECO:0007669"/>
    <property type="project" value="TreeGrafter"/>
</dbReference>
<keyword evidence="4" id="KW-1185">Reference proteome</keyword>
<feature type="region of interest" description="Disordered" evidence="1">
    <location>
        <begin position="1"/>
        <end position="58"/>
    </location>
</feature>
<dbReference type="GO" id="GO:0000981">
    <property type="term" value="F:DNA-binding transcription factor activity, RNA polymerase II-specific"/>
    <property type="evidence" value="ECO:0007669"/>
    <property type="project" value="TreeGrafter"/>
</dbReference>
<dbReference type="GO" id="GO:0070888">
    <property type="term" value="F:E-box binding"/>
    <property type="evidence" value="ECO:0007669"/>
    <property type="project" value="TreeGrafter"/>
</dbReference>
<dbReference type="GO" id="GO:0046983">
    <property type="term" value="F:protein dimerization activity"/>
    <property type="evidence" value="ECO:0007669"/>
    <property type="project" value="InterPro"/>
</dbReference>
<evidence type="ECO:0000256" key="1">
    <source>
        <dbReference type="SAM" id="MobiDB-lite"/>
    </source>
</evidence>
<feature type="compositionally biased region" description="Low complexity" evidence="1">
    <location>
        <begin position="9"/>
        <end position="18"/>
    </location>
</feature>
<dbReference type="EnsemblMetazoa" id="XM_022788998">
    <property type="protein sequence ID" value="XP_022644733"/>
    <property type="gene ID" value="LOC111243434"/>
</dbReference>
<dbReference type="PANTHER" id="PTHR19290:SF163">
    <property type="entry name" value="BASIC HELIX-LOOP-HELIX NEURAL TRANSCRIPTION FACTOR TAP"/>
    <property type="match status" value="1"/>
</dbReference>
<dbReference type="Proteomes" id="UP000594260">
    <property type="component" value="Unplaced"/>
</dbReference>
<organism evidence="3 4">
    <name type="scientific">Varroa destructor</name>
    <name type="common">Honeybee mite</name>
    <dbReference type="NCBI Taxonomy" id="109461"/>
    <lineage>
        <taxon>Eukaryota</taxon>
        <taxon>Metazoa</taxon>
        <taxon>Ecdysozoa</taxon>
        <taxon>Arthropoda</taxon>
        <taxon>Chelicerata</taxon>
        <taxon>Arachnida</taxon>
        <taxon>Acari</taxon>
        <taxon>Parasitiformes</taxon>
        <taxon>Mesostigmata</taxon>
        <taxon>Gamasina</taxon>
        <taxon>Dermanyssoidea</taxon>
        <taxon>Varroidae</taxon>
        <taxon>Varroa</taxon>
    </lineage>
</organism>
<dbReference type="Pfam" id="PF00010">
    <property type="entry name" value="HLH"/>
    <property type="match status" value="1"/>
</dbReference>
<proteinExistence type="predicted"/>
<dbReference type="KEGG" id="vde:111243434"/>
<evidence type="ECO:0000313" key="4">
    <source>
        <dbReference type="Proteomes" id="UP000594260"/>
    </source>
</evidence>
<dbReference type="InterPro" id="IPR011598">
    <property type="entry name" value="bHLH_dom"/>
</dbReference>
<dbReference type="GO" id="GO:0061564">
    <property type="term" value="P:axon development"/>
    <property type="evidence" value="ECO:0007669"/>
    <property type="project" value="TreeGrafter"/>
</dbReference>
<protein>
    <recommendedName>
        <fullName evidence="2">BHLH domain-containing protein</fullName>
    </recommendedName>
</protein>
<dbReference type="GO" id="GO:0045944">
    <property type="term" value="P:positive regulation of transcription by RNA polymerase II"/>
    <property type="evidence" value="ECO:0007669"/>
    <property type="project" value="TreeGrafter"/>
</dbReference>
<dbReference type="PROSITE" id="PS50888">
    <property type="entry name" value="BHLH"/>
    <property type="match status" value="1"/>
</dbReference>
<name>A0A7M7M3A9_VARDE</name>
<dbReference type="SMART" id="SM00353">
    <property type="entry name" value="HLH"/>
    <property type="match status" value="1"/>
</dbReference>
<dbReference type="FunCoup" id="A0A7M7M3A9">
    <property type="interactions" value="1"/>
</dbReference>
<dbReference type="PANTHER" id="PTHR19290">
    <property type="entry name" value="BASIC HELIX-LOOP-HELIX PROTEIN NEUROGENIN-RELATED"/>
    <property type="match status" value="1"/>
</dbReference>
<dbReference type="SUPFAM" id="SSF47459">
    <property type="entry name" value="HLH, helix-loop-helix DNA-binding domain"/>
    <property type="match status" value="1"/>
</dbReference>